<name>A0A0F9JI62_9ZZZZ</name>
<proteinExistence type="predicted"/>
<protein>
    <submittedName>
        <fullName evidence="1">Uncharacterized protein</fullName>
    </submittedName>
</protein>
<reference evidence="1" key="1">
    <citation type="journal article" date="2015" name="Nature">
        <title>Complex archaea that bridge the gap between prokaryotes and eukaryotes.</title>
        <authorList>
            <person name="Spang A."/>
            <person name="Saw J.H."/>
            <person name="Jorgensen S.L."/>
            <person name="Zaremba-Niedzwiedzka K."/>
            <person name="Martijn J."/>
            <person name="Lind A.E."/>
            <person name="van Eijk R."/>
            <person name="Schleper C."/>
            <person name="Guy L."/>
            <person name="Ettema T.J."/>
        </authorList>
    </citation>
    <scope>NUCLEOTIDE SEQUENCE</scope>
</reference>
<gene>
    <name evidence="1" type="ORF">LCGC14_1525680</name>
</gene>
<accession>A0A0F9JI62</accession>
<dbReference type="EMBL" id="LAZR01011375">
    <property type="protein sequence ID" value="KKM62031.1"/>
    <property type="molecule type" value="Genomic_DNA"/>
</dbReference>
<organism evidence="1">
    <name type="scientific">marine sediment metagenome</name>
    <dbReference type="NCBI Taxonomy" id="412755"/>
    <lineage>
        <taxon>unclassified sequences</taxon>
        <taxon>metagenomes</taxon>
        <taxon>ecological metagenomes</taxon>
    </lineage>
</organism>
<sequence length="59" mass="6783">MATREQRLHNACVDALIWWHSYASGPGQPEPNWLEQMRAIPGVRDHAMNIMNPIDDEPD</sequence>
<evidence type="ECO:0000313" key="1">
    <source>
        <dbReference type="EMBL" id="KKM62031.1"/>
    </source>
</evidence>
<dbReference type="AlphaFoldDB" id="A0A0F9JI62"/>
<comment type="caution">
    <text evidence="1">The sequence shown here is derived from an EMBL/GenBank/DDBJ whole genome shotgun (WGS) entry which is preliminary data.</text>
</comment>